<dbReference type="PANTHER" id="PTHR45947">
    <property type="entry name" value="SULFOQUINOVOSYL TRANSFERASE SQD2"/>
    <property type="match status" value="1"/>
</dbReference>
<dbReference type="AlphaFoldDB" id="A0A239GYL5"/>
<reference evidence="2 3" key="1">
    <citation type="submission" date="2017-06" db="EMBL/GenBank/DDBJ databases">
        <authorList>
            <person name="Kim H.J."/>
            <person name="Triplett B.A."/>
        </authorList>
    </citation>
    <scope>NUCLEOTIDE SEQUENCE [LARGE SCALE GENOMIC DNA]</scope>
    <source>
        <strain evidence="2 3">U15</strain>
    </source>
</reference>
<gene>
    <name evidence="2" type="ORF">SAMN06265795_10610</name>
</gene>
<proteinExistence type="predicted"/>
<dbReference type="RefSeq" id="WP_245844918.1">
    <property type="nucleotide sequence ID" value="NZ_FZOT01000006.1"/>
</dbReference>
<keyword evidence="3" id="KW-1185">Reference proteome</keyword>
<name>A0A239GYL5_9BURK</name>
<dbReference type="Pfam" id="PF00534">
    <property type="entry name" value="Glycos_transf_1"/>
    <property type="match status" value="1"/>
</dbReference>
<dbReference type="Gene3D" id="3.40.50.2000">
    <property type="entry name" value="Glycogen Phosphorylase B"/>
    <property type="match status" value="2"/>
</dbReference>
<dbReference type="GO" id="GO:0016757">
    <property type="term" value="F:glycosyltransferase activity"/>
    <property type="evidence" value="ECO:0007669"/>
    <property type="project" value="InterPro"/>
</dbReference>
<protein>
    <submittedName>
        <fullName evidence="2">Glycosyltransferase involved in cell wall bisynthesis</fullName>
    </submittedName>
</protein>
<evidence type="ECO:0000313" key="2">
    <source>
        <dbReference type="EMBL" id="SNS74306.1"/>
    </source>
</evidence>
<sequence length="413" mass="45408">MMLLQKKIKATAIEVRSLDPRDLRPPLPATGNKQALKLAIITNHPPPFRIPVFERIAATPGIELLVIFCSRREPNRQWKVPPLTFNHLFLKERFVTRGDNFIHNNPDVLPALVKFGPDAVVTTGFNPTFLYAFAYCLASGVKHIPMTDGTEVSEQALSRWHKTLRRFIYSRSGSFIAASAGGERLYQSYGVEAERCFKSCLCIDNTSYLEADPESRAFDFIFCGRIVPGKNPLFALDVAAEAARRLQRRVSILFVGSGSQEEAVRRAAEQHAGLVDAHFNGFASQDELPGLYRSAKVFLFPTLADVWGVVANEACAAGLPIIVSPHAGTAGELILDQQNGFICDLDVGAWSERAVQLLTDDDLWQGFSERSREIVSGYSFDHAAAGVVAAATQAVRHPRKARARIVASKAGLS</sequence>
<dbReference type="EMBL" id="FZOT01000006">
    <property type="protein sequence ID" value="SNS74306.1"/>
    <property type="molecule type" value="Genomic_DNA"/>
</dbReference>
<evidence type="ECO:0000313" key="3">
    <source>
        <dbReference type="Proteomes" id="UP000198284"/>
    </source>
</evidence>
<keyword evidence="2" id="KW-0808">Transferase</keyword>
<evidence type="ECO:0000259" key="1">
    <source>
        <dbReference type="Pfam" id="PF00534"/>
    </source>
</evidence>
<organism evidence="2 3">
    <name type="scientific">Noviherbaspirillum humi</name>
    <dbReference type="NCBI Taxonomy" id="1688639"/>
    <lineage>
        <taxon>Bacteria</taxon>
        <taxon>Pseudomonadati</taxon>
        <taxon>Pseudomonadota</taxon>
        <taxon>Betaproteobacteria</taxon>
        <taxon>Burkholderiales</taxon>
        <taxon>Oxalobacteraceae</taxon>
        <taxon>Noviherbaspirillum</taxon>
    </lineage>
</organism>
<dbReference type="InterPro" id="IPR050194">
    <property type="entry name" value="Glycosyltransferase_grp1"/>
</dbReference>
<dbReference type="PANTHER" id="PTHR45947:SF3">
    <property type="entry name" value="SULFOQUINOVOSYL TRANSFERASE SQD2"/>
    <property type="match status" value="1"/>
</dbReference>
<feature type="domain" description="Glycosyl transferase family 1" evidence="1">
    <location>
        <begin position="218"/>
        <end position="373"/>
    </location>
</feature>
<dbReference type="Proteomes" id="UP000198284">
    <property type="component" value="Unassembled WGS sequence"/>
</dbReference>
<accession>A0A239GYL5</accession>
<dbReference type="InterPro" id="IPR001296">
    <property type="entry name" value="Glyco_trans_1"/>
</dbReference>
<dbReference type="SUPFAM" id="SSF53756">
    <property type="entry name" value="UDP-Glycosyltransferase/glycogen phosphorylase"/>
    <property type="match status" value="1"/>
</dbReference>